<dbReference type="Pfam" id="PF05105">
    <property type="entry name" value="Phage_holin_4_1"/>
    <property type="match status" value="1"/>
</dbReference>
<dbReference type="Proteomes" id="UP000294919">
    <property type="component" value="Unassembled WGS sequence"/>
</dbReference>
<evidence type="ECO:0000256" key="4">
    <source>
        <dbReference type="ARBA" id="ARBA00023136"/>
    </source>
</evidence>
<dbReference type="RefSeq" id="WP_132243657.1">
    <property type="nucleotide sequence ID" value="NZ_SLWV01000005.1"/>
</dbReference>
<proteinExistence type="predicted"/>
<evidence type="ECO:0000256" key="3">
    <source>
        <dbReference type="ARBA" id="ARBA00022989"/>
    </source>
</evidence>
<keyword evidence="2 5" id="KW-0812">Transmembrane</keyword>
<evidence type="ECO:0000256" key="2">
    <source>
        <dbReference type="ARBA" id="ARBA00022692"/>
    </source>
</evidence>
<comment type="caution">
    <text evidence="6">The sequence shown here is derived from an EMBL/GenBank/DDBJ whole genome shotgun (WGS) entry which is preliminary data.</text>
</comment>
<keyword evidence="7" id="KW-1185">Reference proteome</keyword>
<feature type="transmembrane region" description="Helical" evidence="5">
    <location>
        <begin position="66"/>
        <end position="85"/>
    </location>
</feature>
<evidence type="ECO:0000313" key="7">
    <source>
        <dbReference type="Proteomes" id="UP000294919"/>
    </source>
</evidence>
<dbReference type="AlphaFoldDB" id="A0A4R2KVN6"/>
<gene>
    <name evidence="6" type="ORF">EV214_105103</name>
</gene>
<dbReference type="GO" id="GO:0016020">
    <property type="term" value="C:membrane"/>
    <property type="evidence" value="ECO:0007669"/>
    <property type="project" value="UniProtKB-SubCell"/>
</dbReference>
<protein>
    <submittedName>
        <fullName evidence="6">Cph1 family holin</fullName>
    </submittedName>
</protein>
<evidence type="ECO:0000256" key="1">
    <source>
        <dbReference type="ARBA" id="ARBA00004141"/>
    </source>
</evidence>
<dbReference type="OrthoDB" id="88184at2"/>
<organism evidence="6 7">
    <name type="scientific">Marinisporobacter balticus</name>
    <dbReference type="NCBI Taxonomy" id="2018667"/>
    <lineage>
        <taxon>Bacteria</taxon>
        <taxon>Bacillati</taxon>
        <taxon>Bacillota</taxon>
        <taxon>Clostridia</taxon>
        <taxon>Peptostreptococcales</taxon>
        <taxon>Thermotaleaceae</taxon>
        <taxon>Marinisporobacter</taxon>
    </lineage>
</organism>
<comment type="subcellular location">
    <subcellularLocation>
        <location evidence="1">Membrane</location>
        <topology evidence="1">Multi-pass membrane protein</topology>
    </subcellularLocation>
</comment>
<dbReference type="InterPro" id="IPR006480">
    <property type="entry name" value="Phage_holin_4_1"/>
</dbReference>
<name>A0A4R2KVN6_9FIRM</name>
<keyword evidence="4 5" id="KW-0472">Membrane</keyword>
<evidence type="ECO:0000256" key="5">
    <source>
        <dbReference type="SAM" id="Phobius"/>
    </source>
</evidence>
<evidence type="ECO:0000313" key="6">
    <source>
        <dbReference type="EMBL" id="TCO78004.1"/>
    </source>
</evidence>
<sequence>MDLKISLNMLIAGLGTAMSVLIGEWNSIINILVILIVTDYVTGLMKGFKNKEVSSEIGHKGLLKKAAIFIVIILAHQMDLVAAGGNHGFRTMTIYFYIANEGISIAENLAVLGVPLPGFIVKVLKKMKEENNEMEG</sequence>
<keyword evidence="3 5" id="KW-1133">Transmembrane helix</keyword>
<dbReference type="NCBIfam" id="TIGR01593">
    <property type="entry name" value="holin_tox_secr"/>
    <property type="match status" value="1"/>
</dbReference>
<accession>A0A4R2KVN6</accession>
<feature type="transmembrane region" description="Helical" evidence="5">
    <location>
        <begin position="28"/>
        <end position="45"/>
    </location>
</feature>
<reference evidence="6 7" key="1">
    <citation type="submission" date="2019-03" db="EMBL/GenBank/DDBJ databases">
        <title>Genomic Encyclopedia of Type Strains, Phase IV (KMG-IV): sequencing the most valuable type-strain genomes for metagenomic binning, comparative biology and taxonomic classification.</title>
        <authorList>
            <person name="Goeker M."/>
        </authorList>
    </citation>
    <scope>NUCLEOTIDE SEQUENCE [LARGE SCALE GENOMIC DNA]</scope>
    <source>
        <strain evidence="6 7">DSM 102940</strain>
    </source>
</reference>
<dbReference type="EMBL" id="SLWV01000005">
    <property type="protein sequence ID" value="TCO78004.1"/>
    <property type="molecule type" value="Genomic_DNA"/>
</dbReference>